<name>A0ABU1K1G4_9FLAO</name>
<protein>
    <submittedName>
        <fullName evidence="2">Uncharacterized membrane protein (UPF0136 family)</fullName>
    </submittedName>
</protein>
<feature type="transmembrane region" description="Helical" evidence="1">
    <location>
        <begin position="37"/>
        <end position="55"/>
    </location>
</feature>
<accession>A0ABU1K1G4</accession>
<keyword evidence="1" id="KW-0812">Transmembrane</keyword>
<dbReference type="EMBL" id="JAVDQA010000001">
    <property type="protein sequence ID" value="MDR6299468.1"/>
    <property type="molecule type" value="Genomic_DNA"/>
</dbReference>
<dbReference type="Proteomes" id="UP001257659">
    <property type="component" value="Unassembled WGS sequence"/>
</dbReference>
<sequence length="65" mass="7082">MNSRTKKKSFILLLSGLSVVALSQISAHFLKLTDLEKGLSMGVGIGLLLMAVFFLKTKSLKQISE</sequence>
<evidence type="ECO:0000313" key="3">
    <source>
        <dbReference type="Proteomes" id="UP001257659"/>
    </source>
</evidence>
<comment type="caution">
    <text evidence="2">The sequence shown here is derived from an EMBL/GenBank/DDBJ whole genome shotgun (WGS) entry which is preliminary data.</text>
</comment>
<proteinExistence type="predicted"/>
<organism evidence="2 3">
    <name type="scientific">Mesonia maritima</name>
    <dbReference type="NCBI Taxonomy" id="1793873"/>
    <lineage>
        <taxon>Bacteria</taxon>
        <taxon>Pseudomonadati</taxon>
        <taxon>Bacteroidota</taxon>
        <taxon>Flavobacteriia</taxon>
        <taxon>Flavobacteriales</taxon>
        <taxon>Flavobacteriaceae</taxon>
        <taxon>Mesonia</taxon>
    </lineage>
</organism>
<evidence type="ECO:0000313" key="2">
    <source>
        <dbReference type="EMBL" id="MDR6299468.1"/>
    </source>
</evidence>
<evidence type="ECO:0000256" key="1">
    <source>
        <dbReference type="SAM" id="Phobius"/>
    </source>
</evidence>
<keyword evidence="1" id="KW-0472">Membrane</keyword>
<keyword evidence="3" id="KW-1185">Reference proteome</keyword>
<gene>
    <name evidence="2" type="ORF">GGR31_000084</name>
</gene>
<dbReference type="RefSeq" id="WP_309726183.1">
    <property type="nucleotide sequence ID" value="NZ_JAVDQA010000001.1"/>
</dbReference>
<keyword evidence="1" id="KW-1133">Transmembrane helix</keyword>
<reference evidence="2 3" key="1">
    <citation type="submission" date="2023-07" db="EMBL/GenBank/DDBJ databases">
        <title>Genomic Encyclopedia of Type Strains, Phase IV (KMG-IV): sequencing the most valuable type-strain genomes for metagenomic binning, comparative biology and taxonomic classification.</title>
        <authorList>
            <person name="Goeker M."/>
        </authorList>
    </citation>
    <scope>NUCLEOTIDE SEQUENCE [LARGE SCALE GENOMIC DNA]</scope>
    <source>
        <strain evidence="2 3">DSM 102814</strain>
    </source>
</reference>